<evidence type="ECO:0000256" key="4">
    <source>
        <dbReference type="ARBA" id="ARBA00023157"/>
    </source>
</evidence>
<dbReference type="FunFam" id="2.60.40.10:FF:000142">
    <property type="entry name" value="V-set domain-containing T-cell activation inhibitor 1"/>
    <property type="match status" value="1"/>
</dbReference>
<organism evidence="8 9">
    <name type="scientific">Sander lucioperca</name>
    <name type="common">Pike-perch</name>
    <name type="synonym">Perca lucioperca</name>
    <dbReference type="NCBI Taxonomy" id="283035"/>
    <lineage>
        <taxon>Eukaryota</taxon>
        <taxon>Metazoa</taxon>
        <taxon>Chordata</taxon>
        <taxon>Craniata</taxon>
        <taxon>Vertebrata</taxon>
        <taxon>Euteleostomi</taxon>
        <taxon>Actinopterygii</taxon>
        <taxon>Neopterygii</taxon>
        <taxon>Teleostei</taxon>
        <taxon>Neoteleostei</taxon>
        <taxon>Acanthomorphata</taxon>
        <taxon>Eupercaria</taxon>
        <taxon>Perciformes</taxon>
        <taxon>Percoidei</taxon>
        <taxon>Percidae</taxon>
        <taxon>Luciopercinae</taxon>
        <taxon>Sander</taxon>
    </lineage>
</organism>
<reference evidence="8" key="1">
    <citation type="submission" date="2025-08" db="UniProtKB">
        <authorList>
            <consortium name="Ensembl"/>
        </authorList>
    </citation>
    <scope>IDENTIFICATION</scope>
</reference>
<evidence type="ECO:0000259" key="7">
    <source>
        <dbReference type="PROSITE" id="PS50835"/>
    </source>
</evidence>
<dbReference type="GO" id="GO:0001817">
    <property type="term" value="P:regulation of cytokine production"/>
    <property type="evidence" value="ECO:0007669"/>
    <property type="project" value="TreeGrafter"/>
</dbReference>
<dbReference type="GO" id="GO:0050852">
    <property type="term" value="P:T cell receptor signaling pathway"/>
    <property type="evidence" value="ECO:0007669"/>
    <property type="project" value="TreeGrafter"/>
</dbReference>
<keyword evidence="3" id="KW-0472">Membrane</keyword>
<name>A0A8C9XCD0_SANLU</name>
<dbReference type="InterPro" id="IPR013106">
    <property type="entry name" value="Ig_V-set"/>
</dbReference>
<proteinExistence type="predicted"/>
<evidence type="ECO:0000313" key="9">
    <source>
        <dbReference type="Proteomes" id="UP000694568"/>
    </source>
</evidence>
<evidence type="ECO:0000256" key="5">
    <source>
        <dbReference type="ARBA" id="ARBA00023180"/>
    </source>
</evidence>
<dbReference type="GO" id="GO:0050863">
    <property type="term" value="P:regulation of T cell activation"/>
    <property type="evidence" value="ECO:0007669"/>
    <property type="project" value="UniProtKB-ARBA"/>
</dbReference>
<dbReference type="PROSITE" id="PS50835">
    <property type="entry name" value="IG_LIKE"/>
    <property type="match status" value="1"/>
</dbReference>
<dbReference type="GO" id="GO:1903037">
    <property type="term" value="P:regulation of leukocyte cell-cell adhesion"/>
    <property type="evidence" value="ECO:0007669"/>
    <property type="project" value="UniProtKB-ARBA"/>
</dbReference>
<dbReference type="InterPro" id="IPR050504">
    <property type="entry name" value="IgSF_BTN/MOG"/>
</dbReference>
<dbReference type="GO" id="GO:0005102">
    <property type="term" value="F:signaling receptor binding"/>
    <property type="evidence" value="ECO:0007669"/>
    <property type="project" value="TreeGrafter"/>
</dbReference>
<feature type="domain" description="Ig-like" evidence="7">
    <location>
        <begin position="1"/>
        <end position="98"/>
    </location>
</feature>
<evidence type="ECO:0000256" key="1">
    <source>
        <dbReference type="ARBA" id="ARBA00004370"/>
    </source>
</evidence>
<evidence type="ECO:0000256" key="6">
    <source>
        <dbReference type="ARBA" id="ARBA00023319"/>
    </source>
</evidence>
<evidence type="ECO:0000256" key="2">
    <source>
        <dbReference type="ARBA" id="ARBA00022729"/>
    </source>
</evidence>
<dbReference type="PANTHER" id="PTHR24100">
    <property type="entry name" value="BUTYROPHILIN"/>
    <property type="match status" value="1"/>
</dbReference>
<dbReference type="Pfam" id="PF07686">
    <property type="entry name" value="V-set"/>
    <property type="match status" value="1"/>
</dbReference>
<sequence length="118" mass="13397">MAAPGDDVILPCQLEPREDVRDKTVEWSKPDLKPDPSDRLSRVGYVHLYRDKQEVPDMKIPAYAQRTALFTDALKEGNMSLKIVNVTLADTGRYRCYVPKLDCYSIVELVVGDDALRK</sequence>
<dbReference type="Ensembl" id="ENSSLUT00000009317.1">
    <property type="protein sequence ID" value="ENSSLUP00000009028.1"/>
    <property type="gene ID" value="ENSSLUG00000004249.1"/>
</dbReference>
<dbReference type="InterPro" id="IPR007110">
    <property type="entry name" value="Ig-like_dom"/>
</dbReference>
<dbReference type="InterPro" id="IPR036179">
    <property type="entry name" value="Ig-like_dom_sf"/>
</dbReference>
<dbReference type="GO" id="GO:0009897">
    <property type="term" value="C:external side of plasma membrane"/>
    <property type="evidence" value="ECO:0007669"/>
    <property type="project" value="TreeGrafter"/>
</dbReference>
<dbReference type="SUPFAM" id="SSF48726">
    <property type="entry name" value="Immunoglobulin"/>
    <property type="match status" value="1"/>
</dbReference>
<keyword evidence="9" id="KW-1185">Reference proteome</keyword>
<reference evidence="8" key="2">
    <citation type="submission" date="2025-09" db="UniProtKB">
        <authorList>
            <consortium name="Ensembl"/>
        </authorList>
    </citation>
    <scope>IDENTIFICATION</scope>
</reference>
<keyword evidence="4" id="KW-1015">Disulfide bond</keyword>
<keyword evidence="2" id="KW-0732">Signal</keyword>
<dbReference type="Proteomes" id="UP000694568">
    <property type="component" value="Unplaced"/>
</dbReference>
<keyword evidence="6" id="KW-0393">Immunoglobulin domain</keyword>
<dbReference type="AlphaFoldDB" id="A0A8C9XCD0"/>
<dbReference type="Gene3D" id="2.60.40.10">
    <property type="entry name" value="Immunoglobulins"/>
    <property type="match status" value="1"/>
</dbReference>
<evidence type="ECO:0000256" key="3">
    <source>
        <dbReference type="ARBA" id="ARBA00023136"/>
    </source>
</evidence>
<keyword evidence="5" id="KW-0325">Glycoprotein</keyword>
<dbReference type="PANTHER" id="PTHR24100:SF151">
    <property type="entry name" value="ICOS LIGAND"/>
    <property type="match status" value="1"/>
</dbReference>
<evidence type="ECO:0000313" key="8">
    <source>
        <dbReference type="Ensembl" id="ENSSLUP00000009028.1"/>
    </source>
</evidence>
<accession>A0A8C9XCD0</accession>
<dbReference type="GeneTree" id="ENSGT00940000174075"/>
<comment type="subcellular location">
    <subcellularLocation>
        <location evidence="1">Membrane</location>
    </subcellularLocation>
</comment>
<dbReference type="InterPro" id="IPR013783">
    <property type="entry name" value="Ig-like_fold"/>
</dbReference>
<protein>
    <recommendedName>
        <fullName evidence="7">Ig-like domain-containing protein</fullName>
    </recommendedName>
</protein>